<dbReference type="Proteomes" id="UP000662770">
    <property type="component" value="Chromosome"/>
</dbReference>
<evidence type="ECO:0000313" key="2">
    <source>
        <dbReference type="EMBL" id="QSX33580.1"/>
    </source>
</evidence>
<dbReference type="EMBL" id="CP071503">
    <property type="protein sequence ID" value="QSX33580.1"/>
    <property type="molecule type" value="Genomic_DNA"/>
</dbReference>
<gene>
    <name evidence="2" type="ORF">JYB87_18025</name>
</gene>
<proteinExistence type="predicted"/>
<keyword evidence="1" id="KW-0472">Membrane</keyword>
<organism evidence="2 3">
    <name type="scientific">Shewanella avicenniae</name>
    <dbReference type="NCBI Taxonomy" id="2814294"/>
    <lineage>
        <taxon>Bacteria</taxon>
        <taxon>Pseudomonadati</taxon>
        <taxon>Pseudomonadota</taxon>
        <taxon>Gammaproteobacteria</taxon>
        <taxon>Alteromonadales</taxon>
        <taxon>Shewanellaceae</taxon>
        <taxon>Shewanella</taxon>
    </lineage>
</organism>
<reference evidence="2 3" key="1">
    <citation type="submission" date="2021-03" db="EMBL/GenBank/DDBJ databases">
        <title>Novel species identification of genus Shewanella.</title>
        <authorList>
            <person name="Liu G."/>
            <person name="Zhang Q."/>
        </authorList>
    </citation>
    <scope>NUCLEOTIDE SEQUENCE [LARGE SCALE GENOMIC DNA]</scope>
    <source>
        <strain evidence="2 3">FJAT-51800</strain>
    </source>
</reference>
<keyword evidence="3" id="KW-1185">Reference proteome</keyword>
<evidence type="ECO:0000313" key="3">
    <source>
        <dbReference type="Proteomes" id="UP000662770"/>
    </source>
</evidence>
<name>A0ABX7QRG3_9GAMM</name>
<accession>A0ABX7QRG3</accession>
<feature type="transmembrane region" description="Helical" evidence="1">
    <location>
        <begin position="7"/>
        <end position="26"/>
    </location>
</feature>
<protein>
    <submittedName>
        <fullName evidence="2">Uncharacterized protein</fullName>
    </submittedName>
</protein>
<keyword evidence="1" id="KW-1133">Transmembrane helix</keyword>
<keyword evidence="1" id="KW-0812">Transmembrane</keyword>
<evidence type="ECO:0000256" key="1">
    <source>
        <dbReference type="SAM" id="Phobius"/>
    </source>
</evidence>
<sequence>MAITRRRWNNIIIIASLMMIGVLTLLDRYADRTPSDTVQLFDPQNPLTQLQLSGIWLAQDDRGQWQCDERVLNCPQWVQHWRELRVSAVEMTAQQQPTEQPEELLLQVGQQQSQVWLLFANAGLMRSIAGNWYQIPPSQREGLRPLLRAQAQ</sequence>
<dbReference type="RefSeq" id="WP_207354799.1">
    <property type="nucleotide sequence ID" value="NZ_CP071503.1"/>
</dbReference>